<organism evidence="1 2">
    <name type="scientific">Vreelandella sulfidaeris</name>
    <dbReference type="NCBI Taxonomy" id="115553"/>
    <lineage>
        <taxon>Bacteria</taxon>
        <taxon>Pseudomonadati</taxon>
        <taxon>Pseudomonadota</taxon>
        <taxon>Gammaproteobacteria</taxon>
        <taxon>Oceanospirillales</taxon>
        <taxon>Halomonadaceae</taxon>
        <taxon>Vreelandella</taxon>
    </lineage>
</organism>
<evidence type="ECO:0000313" key="1">
    <source>
        <dbReference type="EMBL" id="BBI61641.1"/>
    </source>
</evidence>
<gene>
    <name evidence="1" type="ORF">HSBAA_29470</name>
</gene>
<reference evidence="1 2" key="1">
    <citation type="journal article" date="2019" name="Microbiol. Resour. Announc.">
        <title>Complete Genome Sequence of Halomonas sulfidaeris Strain Esulfide1 Isolated from a Metal Sulfide Rock at a Depth of 2,200 Meters, Obtained Using Nanopore Sequencing.</title>
        <authorList>
            <person name="Saito M."/>
            <person name="Nishigata A."/>
            <person name="Galipon J."/>
            <person name="Arakawa K."/>
        </authorList>
    </citation>
    <scope>NUCLEOTIDE SEQUENCE [LARGE SCALE GENOMIC DNA]</scope>
    <source>
        <strain evidence="1 2">ATCC BAA-803</strain>
    </source>
</reference>
<name>A0A455UAP7_9GAMM</name>
<dbReference type="EMBL" id="AP019514">
    <property type="protein sequence ID" value="BBI61641.1"/>
    <property type="molecule type" value="Genomic_DNA"/>
</dbReference>
<protein>
    <submittedName>
        <fullName evidence="1">Uncharacterized protein</fullName>
    </submittedName>
</protein>
<proteinExistence type="predicted"/>
<evidence type="ECO:0000313" key="2">
    <source>
        <dbReference type="Proteomes" id="UP000320231"/>
    </source>
</evidence>
<dbReference type="Proteomes" id="UP000320231">
    <property type="component" value="Chromosome"/>
</dbReference>
<accession>A0A455UAP7</accession>
<sequence>MTIRAGFGRPTSNRFRQNLDNLLSNNTGLSKWGGAISLFVVGNIGSLKV</sequence>
<dbReference type="AlphaFoldDB" id="A0A455UAP7"/>
<dbReference type="KEGG" id="hsr:HSBAA_29470"/>